<dbReference type="RefSeq" id="XP_041285712.1">
    <property type="nucleotide sequence ID" value="XM_041434457.1"/>
</dbReference>
<name>A0A9P7EUI1_9AGAM</name>
<evidence type="ECO:0000313" key="2">
    <source>
        <dbReference type="Proteomes" id="UP000823399"/>
    </source>
</evidence>
<organism evidence="1 2">
    <name type="scientific">Suillus discolor</name>
    <dbReference type="NCBI Taxonomy" id="1912936"/>
    <lineage>
        <taxon>Eukaryota</taxon>
        <taxon>Fungi</taxon>
        <taxon>Dikarya</taxon>
        <taxon>Basidiomycota</taxon>
        <taxon>Agaricomycotina</taxon>
        <taxon>Agaricomycetes</taxon>
        <taxon>Agaricomycetidae</taxon>
        <taxon>Boletales</taxon>
        <taxon>Suillineae</taxon>
        <taxon>Suillaceae</taxon>
        <taxon>Suillus</taxon>
    </lineage>
</organism>
<keyword evidence="2" id="KW-1185">Reference proteome</keyword>
<evidence type="ECO:0000313" key="1">
    <source>
        <dbReference type="EMBL" id="KAG2088919.1"/>
    </source>
</evidence>
<dbReference type="EMBL" id="JABBWM010000116">
    <property type="protein sequence ID" value="KAG2088919.1"/>
    <property type="molecule type" value="Genomic_DNA"/>
</dbReference>
<reference evidence="1" key="1">
    <citation type="journal article" date="2020" name="New Phytol.">
        <title>Comparative genomics reveals dynamic genome evolution in host specialist ectomycorrhizal fungi.</title>
        <authorList>
            <person name="Lofgren L.A."/>
            <person name="Nguyen N.H."/>
            <person name="Vilgalys R."/>
            <person name="Ruytinx J."/>
            <person name="Liao H.L."/>
            <person name="Branco S."/>
            <person name="Kuo A."/>
            <person name="LaButti K."/>
            <person name="Lipzen A."/>
            <person name="Andreopoulos W."/>
            <person name="Pangilinan J."/>
            <person name="Riley R."/>
            <person name="Hundley H."/>
            <person name="Na H."/>
            <person name="Barry K."/>
            <person name="Grigoriev I.V."/>
            <person name="Stajich J.E."/>
            <person name="Kennedy P.G."/>
        </authorList>
    </citation>
    <scope>NUCLEOTIDE SEQUENCE</scope>
    <source>
        <strain evidence="1">FC423</strain>
    </source>
</reference>
<dbReference type="OrthoDB" id="2804425at2759"/>
<protein>
    <submittedName>
        <fullName evidence="1">Uncharacterized protein</fullName>
    </submittedName>
</protein>
<accession>A0A9P7EUI1</accession>
<sequence>MLTRTRCNTVQVGNDRRVLGRSCAGTGVRVSARLRGFEAAPRISQAAKLLSGMWVQQNKFSNMQSDPMTTRTTYMFRKLSLCWQYWSTNLHCAAAPTILTIKNSDLQARCVQYTYATNSHYIMHHLQCLPNNSAGGFYAATPRLIRHVEYFIGGQDGNILISKGGGLQPTEFIIHDGNFNPSNVFHGRFADVRLSCQLTAGQ</sequence>
<proteinExistence type="predicted"/>
<dbReference type="GeneID" id="64696716"/>
<dbReference type="Proteomes" id="UP000823399">
    <property type="component" value="Unassembled WGS sequence"/>
</dbReference>
<dbReference type="AlphaFoldDB" id="A0A9P7EUI1"/>
<gene>
    <name evidence="1" type="ORF">F5147DRAFT_658541</name>
</gene>
<comment type="caution">
    <text evidence="1">The sequence shown here is derived from an EMBL/GenBank/DDBJ whole genome shotgun (WGS) entry which is preliminary data.</text>
</comment>